<sequence>MILYGLKTCDTCRKARKALAGCDFVDVREAGLPQDVMERALDTFGEALVNRRSTTWRELAEEARAKAPAALLAAHPSLMKRPLIVDDDGTLYLGWGPDVRAKLLG</sequence>
<accession>A0A7C9HB93</accession>
<dbReference type="PANTHER" id="PTHR30041:SF8">
    <property type="entry name" value="PROTEIN YFFB"/>
    <property type="match status" value="1"/>
</dbReference>
<evidence type="ECO:0000256" key="2">
    <source>
        <dbReference type="PROSITE-ProRule" id="PRU01282"/>
    </source>
</evidence>
<dbReference type="RefSeq" id="WP_273248710.1">
    <property type="nucleotide sequence ID" value="NZ_VENJ01000006.1"/>
</dbReference>
<dbReference type="Gene3D" id="3.40.30.10">
    <property type="entry name" value="Glutaredoxin"/>
    <property type="match status" value="1"/>
</dbReference>
<dbReference type="EMBL" id="VENJ01000006">
    <property type="protein sequence ID" value="MTJ04125.1"/>
    <property type="molecule type" value="Genomic_DNA"/>
</dbReference>
<dbReference type="SUPFAM" id="SSF52833">
    <property type="entry name" value="Thioredoxin-like"/>
    <property type="match status" value="1"/>
</dbReference>
<organism evidence="3 4">
    <name type="scientific">Sediminimonas qiaohouensis</name>
    <dbReference type="NCBI Taxonomy" id="552061"/>
    <lineage>
        <taxon>Bacteria</taxon>
        <taxon>Pseudomonadati</taxon>
        <taxon>Pseudomonadota</taxon>
        <taxon>Alphaproteobacteria</taxon>
        <taxon>Rhodobacterales</taxon>
        <taxon>Roseobacteraceae</taxon>
        <taxon>Sediminimonas</taxon>
    </lineage>
</organism>
<dbReference type="Pfam" id="PF03960">
    <property type="entry name" value="ArsC"/>
    <property type="match status" value="1"/>
</dbReference>
<proteinExistence type="inferred from homology"/>
<dbReference type="PANTHER" id="PTHR30041">
    <property type="entry name" value="ARSENATE REDUCTASE"/>
    <property type="match status" value="1"/>
</dbReference>
<dbReference type="InterPro" id="IPR036249">
    <property type="entry name" value="Thioredoxin-like_sf"/>
</dbReference>
<name>A0A7C9HB93_9RHOB</name>
<dbReference type="Proteomes" id="UP000483078">
    <property type="component" value="Unassembled WGS sequence"/>
</dbReference>
<dbReference type="AlphaFoldDB" id="A0A7C9HB93"/>
<comment type="caution">
    <text evidence="3">The sequence shown here is derived from an EMBL/GenBank/DDBJ whole genome shotgun (WGS) entry which is preliminary data.</text>
</comment>
<dbReference type="PROSITE" id="PS51353">
    <property type="entry name" value="ARSC"/>
    <property type="match status" value="1"/>
</dbReference>
<reference evidence="3 4" key="1">
    <citation type="submission" date="2019-06" db="EMBL/GenBank/DDBJ databases">
        <title>Enrichment of Autotrophic Halophilic Microorganisms from Red Sea Brine Pool Using Microbial Electrosynthesis System.</title>
        <authorList>
            <person name="Alqahtani M.F."/>
            <person name="Bajracharya S."/>
            <person name="Katuri K.P."/>
            <person name="Ali M."/>
            <person name="Saikaly P.E."/>
        </authorList>
    </citation>
    <scope>NUCLEOTIDE SEQUENCE [LARGE SCALE GENOMIC DNA]</scope>
    <source>
        <strain evidence="3">MES6</strain>
    </source>
</reference>
<gene>
    <name evidence="3" type="ORF">FH759_05440</name>
</gene>
<dbReference type="InterPro" id="IPR006660">
    <property type="entry name" value="Arsenate_reductase-like"/>
</dbReference>
<protein>
    <submittedName>
        <fullName evidence="3">Arsenate reductase</fullName>
    </submittedName>
</protein>
<evidence type="ECO:0000313" key="4">
    <source>
        <dbReference type="Proteomes" id="UP000483078"/>
    </source>
</evidence>
<evidence type="ECO:0000256" key="1">
    <source>
        <dbReference type="ARBA" id="ARBA00007198"/>
    </source>
</evidence>
<comment type="similarity">
    <text evidence="1 2">Belongs to the ArsC family.</text>
</comment>
<evidence type="ECO:0000313" key="3">
    <source>
        <dbReference type="EMBL" id="MTJ04125.1"/>
    </source>
</evidence>